<name>A0A6B3NE90_9CYAN</name>
<accession>A0A6B3NE90</accession>
<sequence length="107" mass="12442">MLEDVTKRLRYFTYQFMEEPDFTDEQNYHLDRRHRHNRLLHTPGIAEGLEVKKTDAKKVKVSPGTAIDSNGQEIVQPEEYSLDLSNGTTYPPNSEVNITIKYNEKLS</sequence>
<dbReference type="AlphaFoldDB" id="A0A6B3NE90"/>
<protein>
    <submittedName>
        <fullName evidence="1">Uncharacterized protein</fullName>
    </submittedName>
</protein>
<proteinExistence type="predicted"/>
<gene>
    <name evidence="1" type="ORF">F6J89_20465</name>
</gene>
<comment type="caution">
    <text evidence="1">The sequence shown here is derived from an EMBL/GenBank/DDBJ whole genome shotgun (WGS) entry which is preliminary data.</text>
</comment>
<organism evidence="1">
    <name type="scientific">Symploca sp. SIO1C4</name>
    <dbReference type="NCBI Taxonomy" id="2607765"/>
    <lineage>
        <taxon>Bacteria</taxon>
        <taxon>Bacillati</taxon>
        <taxon>Cyanobacteriota</taxon>
        <taxon>Cyanophyceae</taxon>
        <taxon>Coleofasciculales</taxon>
        <taxon>Coleofasciculaceae</taxon>
        <taxon>Symploca</taxon>
    </lineage>
</organism>
<evidence type="ECO:0000313" key="1">
    <source>
        <dbReference type="EMBL" id="NER29923.1"/>
    </source>
</evidence>
<dbReference type="EMBL" id="JAAHFQ010000453">
    <property type="protein sequence ID" value="NER29923.1"/>
    <property type="molecule type" value="Genomic_DNA"/>
</dbReference>
<reference evidence="1" key="1">
    <citation type="submission" date="2019-11" db="EMBL/GenBank/DDBJ databases">
        <title>Genomic insights into an expanded diversity of filamentous marine cyanobacteria reveals the extraordinary biosynthetic potential of Moorea and Okeania.</title>
        <authorList>
            <person name="Ferreira Leao T."/>
            <person name="Wang M."/>
            <person name="Moss N."/>
            <person name="Da Silva R."/>
            <person name="Sanders J."/>
            <person name="Nurk S."/>
            <person name="Gurevich A."/>
            <person name="Humphrey G."/>
            <person name="Reher R."/>
            <person name="Zhu Q."/>
            <person name="Belda-Ferre P."/>
            <person name="Glukhov E."/>
            <person name="Rex R."/>
            <person name="Dorrestein P.C."/>
            <person name="Knight R."/>
            <person name="Pevzner P."/>
            <person name="Gerwick W.H."/>
            <person name="Gerwick L."/>
        </authorList>
    </citation>
    <scope>NUCLEOTIDE SEQUENCE</scope>
    <source>
        <strain evidence="1">SIO1C4</strain>
    </source>
</reference>
<feature type="non-terminal residue" evidence="1">
    <location>
        <position position="107"/>
    </location>
</feature>